<dbReference type="RefSeq" id="WP_344129558.1">
    <property type="nucleotide sequence ID" value="NZ_BAAARA010000005.1"/>
</dbReference>
<evidence type="ECO:0000313" key="2">
    <source>
        <dbReference type="EMBL" id="GAA2344525.1"/>
    </source>
</evidence>
<dbReference type="Proteomes" id="UP001501218">
    <property type="component" value="Unassembled WGS sequence"/>
</dbReference>
<reference evidence="2 3" key="1">
    <citation type="journal article" date="2019" name="Int. J. Syst. Evol. Microbiol.">
        <title>The Global Catalogue of Microorganisms (GCM) 10K type strain sequencing project: providing services to taxonomists for standard genome sequencing and annotation.</title>
        <authorList>
            <consortium name="The Broad Institute Genomics Platform"/>
            <consortium name="The Broad Institute Genome Sequencing Center for Infectious Disease"/>
            <person name="Wu L."/>
            <person name="Ma J."/>
        </authorList>
    </citation>
    <scope>NUCLEOTIDE SEQUENCE [LARGE SCALE GENOMIC DNA]</scope>
    <source>
        <strain evidence="2 3">JCM 16221</strain>
    </source>
</reference>
<accession>A0ABN3G5F6</accession>
<comment type="caution">
    <text evidence="2">The sequence shown here is derived from an EMBL/GenBank/DDBJ whole genome shotgun (WGS) entry which is preliminary data.</text>
</comment>
<name>A0ABN3G5F6_9PSEU</name>
<dbReference type="InterPro" id="IPR029068">
    <property type="entry name" value="Glyas_Bleomycin-R_OHBP_Dase"/>
</dbReference>
<dbReference type="SUPFAM" id="SSF54593">
    <property type="entry name" value="Glyoxalase/Bleomycin resistance protein/Dihydroxybiphenyl dioxygenase"/>
    <property type="match status" value="1"/>
</dbReference>
<dbReference type="InterPro" id="IPR037523">
    <property type="entry name" value="VOC_core"/>
</dbReference>
<organism evidence="2 3">
    <name type="scientific">Saccharopolyspora halophila</name>
    <dbReference type="NCBI Taxonomy" id="405551"/>
    <lineage>
        <taxon>Bacteria</taxon>
        <taxon>Bacillati</taxon>
        <taxon>Actinomycetota</taxon>
        <taxon>Actinomycetes</taxon>
        <taxon>Pseudonocardiales</taxon>
        <taxon>Pseudonocardiaceae</taxon>
        <taxon>Saccharopolyspora</taxon>
    </lineage>
</organism>
<evidence type="ECO:0000259" key="1">
    <source>
        <dbReference type="PROSITE" id="PS51819"/>
    </source>
</evidence>
<proteinExistence type="predicted"/>
<dbReference type="PANTHER" id="PTHR36503:SF2">
    <property type="entry name" value="BLR2408 PROTEIN"/>
    <property type="match status" value="1"/>
</dbReference>
<evidence type="ECO:0000313" key="3">
    <source>
        <dbReference type="Proteomes" id="UP001501218"/>
    </source>
</evidence>
<dbReference type="PANTHER" id="PTHR36503">
    <property type="entry name" value="BLR2520 PROTEIN"/>
    <property type="match status" value="1"/>
</dbReference>
<dbReference type="PROSITE" id="PS51819">
    <property type="entry name" value="VOC"/>
    <property type="match status" value="1"/>
</dbReference>
<feature type="domain" description="VOC" evidence="1">
    <location>
        <begin position="2"/>
        <end position="127"/>
    </location>
</feature>
<protein>
    <submittedName>
        <fullName evidence="2">VOC family protein</fullName>
    </submittedName>
</protein>
<keyword evidence="3" id="KW-1185">Reference proteome</keyword>
<gene>
    <name evidence="2" type="ORF">GCM10009854_21590</name>
</gene>
<dbReference type="Pfam" id="PF00903">
    <property type="entry name" value="Glyoxalase"/>
    <property type="match status" value="1"/>
</dbReference>
<dbReference type="InterPro" id="IPR004360">
    <property type="entry name" value="Glyas_Fos-R_dOase_dom"/>
</dbReference>
<dbReference type="Gene3D" id="3.10.180.10">
    <property type="entry name" value="2,3-Dihydroxybiphenyl 1,2-Dioxygenase, domain 1"/>
    <property type="match status" value="1"/>
</dbReference>
<dbReference type="EMBL" id="BAAARA010000005">
    <property type="protein sequence ID" value="GAA2344525.1"/>
    <property type="molecule type" value="Genomic_DNA"/>
</dbReference>
<sequence>MPIKTFINLPVRDLDRSVAFFTALGFSFDENFTDENATCMLISEDSYAMLLTEPFFGGFTDKEVADATKTTEVITALSLDSREQVDELVEKARGAGASNIATPMDEQGMYGRSFADPDGHQWEIFHMQMS</sequence>